<evidence type="ECO:0000313" key="2">
    <source>
        <dbReference type="Proteomes" id="UP000242699"/>
    </source>
</evidence>
<evidence type="ECO:0000313" key="1">
    <source>
        <dbReference type="EMBL" id="PSR27587.1"/>
    </source>
</evidence>
<comment type="caution">
    <text evidence="1">The sequence shown here is derived from an EMBL/GenBank/DDBJ whole genome shotgun (WGS) entry which is preliminary data.</text>
</comment>
<name>A0A2T2WZC6_9FIRM</name>
<dbReference type="Proteomes" id="UP000242699">
    <property type="component" value="Unassembled WGS sequence"/>
</dbReference>
<proteinExistence type="predicted"/>
<sequence length="111" mass="12324">MRHARWSTSWLVANFPDGNRFKMHIRLDLAVILFHRAMIPVPRESVIRGWGLGCAVRGDLNVGNQQDLTTIGGDSAFGDLAHALPRRVPYRGSFLKCSTTHGSSLSVLRDP</sequence>
<gene>
    <name evidence="1" type="ORF">C7B43_11555</name>
</gene>
<accession>A0A2T2WZC6</accession>
<dbReference type="EMBL" id="PXYT01000025">
    <property type="protein sequence ID" value="PSR27587.1"/>
    <property type="molecule type" value="Genomic_DNA"/>
</dbReference>
<organism evidence="1 2">
    <name type="scientific">Sulfobacillus benefaciens</name>
    <dbReference type="NCBI Taxonomy" id="453960"/>
    <lineage>
        <taxon>Bacteria</taxon>
        <taxon>Bacillati</taxon>
        <taxon>Bacillota</taxon>
        <taxon>Clostridia</taxon>
        <taxon>Eubacteriales</taxon>
        <taxon>Clostridiales Family XVII. Incertae Sedis</taxon>
        <taxon>Sulfobacillus</taxon>
    </lineage>
</organism>
<reference evidence="1 2" key="1">
    <citation type="journal article" date="2014" name="BMC Genomics">
        <title>Comparison of environmental and isolate Sulfobacillus genomes reveals diverse carbon, sulfur, nitrogen, and hydrogen metabolisms.</title>
        <authorList>
            <person name="Justice N.B."/>
            <person name="Norman A."/>
            <person name="Brown C.T."/>
            <person name="Singh A."/>
            <person name="Thomas B.C."/>
            <person name="Banfield J.F."/>
        </authorList>
    </citation>
    <scope>NUCLEOTIDE SEQUENCE [LARGE SCALE GENOMIC DNA]</scope>
    <source>
        <strain evidence="1">AMDSBA1</strain>
    </source>
</reference>
<dbReference type="AlphaFoldDB" id="A0A2T2WZC6"/>
<protein>
    <submittedName>
        <fullName evidence="1">Uncharacterized protein</fullName>
    </submittedName>
</protein>